<protein>
    <recommendedName>
        <fullName evidence="1">Beta-lactamase-related domain-containing protein</fullName>
    </recommendedName>
</protein>
<keyword evidence="3" id="KW-1185">Reference proteome</keyword>
<dbReference type="PANTHER" id="PTHR46825:SF9">
    <property type="entry name" value="BETA-LACTAMASE-RELATED DOMAIN-CONTAINING PROTEIN"/>
    <property type="match status" value="1"/>
</dbReference>
<dbReference type="AlphaFoldDB" id="A0A172YI59"/>
<dbReference type="RefSeq" id="WP_064123678.1">
    <property type="nucleotide sequence ID" value="NZ_CP015243.1"/>
</dbReference>
<dbReference type="InterPro" id="IPR012338">
    <property type="entry name" value="Beta-lactam/transpept-like"/>
</dbReference>
<dbReference type="PANTHER" id="PTHR46825">
    <property type="entry name" value="D-ALANYL-D-ALANINE-CARBOXYPEPTIDASE/ENDOPEPTIDASE AMPH"/>
    <property type="match status" value="1"/>
</dbReference>
<accession>A0A172YI59</accession>
<dbReference type="Gene3D" id="3.40.710.10">
    <property type="entry name" value="DD-peptidase/beta-lactamase superfamily"/>
    <property type="match status" value="1"/>
</dbReference>
<dbReference type="Proteomes" id="UP000077875">
    <property type="component" value="Chromosome"/>
</dbReference>
<name>A0A172YI59_9GAMM</name>
<dbReference type="InterPro" id="IPR050491">
    <property type="entry name" value="AmpC-like"/>
</dbReference>
<proteinExistence type="predicted"/>
<dbReference type="InterPro" id="IPR001466">
    <property type="entry name" value="Beta-lactam-related"/>
</dbReference>
<dbReference type="STRING" id="376489.A5892_16260"/>
<reference evidence="2 3" key="1">
    <citation type="submission" date="2016-04" db="EMBL/GenBank/DDBJ databases">
        <title>Complete Genome Sequence of Halotalea alkalilenta IHB B 13600.</title>
        <authorList>
            <person name="Swarnkar M.K."/>
            <person name="Sharma A."/>
            <person name="Kaushal K."/>
            <person name="Soni R."/>
            <person name="Rana S."/>
            <person name="Singh A.K."/>
            <person name="Gulati A."/>
        </authorList>
    </citation>
    <scope>NUCLEOTIDE SEQUENCE [LARGE SCALE GENOMIC DNA]</scope>
    <source>
        <strain evidence="2 3">IHB B 13600</strain>
    </source>
</reference>
<dbReference type="Pfam" id="PF00144">
    <property type="entry name" value="Beta-lactamase"/>
    <property type="match status" value="1"/>
</dbReference>
<evidence type="ECO:0000259" key="1">
    <source>
        <dbReference type="Pfam" id="PF00144"/>
    </source>
</evidence>
<dbReference type="KEGG" id="haa:A5892_16260"/>
<sequence>MLDWNAAQRLVEARCAVWETGAQPGGAIALFDASGVRASAAGGLSDLGRDERFSLDSRVRFASLTKHLFAVLLLRHGNGRVALTDSLGKHLPSLRGAVAQVAVGRALDMSSGLPDLRETLSLLDLRIESVTEAPALLDFISGLERLNFTAGSEVSYSNTGYRLVEAALAGQELPFAELLQRHIALPLGVRFDAPEHWDEPLPGLAPGYWRSDDGWRHSFAGLHLSASGSAVGSLAALCRWLGELLAERGPWAGMLAELGAPRKLADGTPSDYGLGIARLRLGRHTLFGHGGSHPGYKAHFLLAPERGVGAAVVANREDAPAFELALETLATLLGEALPIRSAPFTDGLYVDAAGGPEWLEIRRSVASHLGTGVALHQGRDGAAVSLSAHLPMALRQRGEEVAGRLCGRERRWRPARIATGGCEVLEGEWTLPQWNAGFSIDAGTLLAGIGPVRRDARLTALGGNRWLAERRDGPWAQRFGLSLDPDGRLSLRSHRSRVLRFVRRG</sequence>
<dbReference type="SUPFAM" id="SSF56601">
    <property type="entry name" value="beta-lactamase/transpeptidase-like"/>
    <property type="match status" value="1"/>
</dbReference>
<gene>
    <name evidence="2" type="ORF">A5892_16260</name>
</gene>
<feature type="domain" description="Beta-lactamase-related" evidence="1">
    <location>
        <begin position="18"/>
        <end position="326"/>
    </location>
</feature>
<dbReference type="EMBL" id="CP015243">
    <property type="protein sequence ID" value="ANF58822.1"/>
    <property type="molecule type" value="Genomic_DNA"/>
</dbReference>
<evidence type="ECO:0000313" key="3">
    <source>
        <dbReference type="Proteomes" id="UP000077875"/>
    </source>
</evidence>
<evidence type="ECO:0000313" key="2">
    <source>
        <dbReference type="EMBL" id="ANF58822.1"/>
    </source>
</evidence>
<organism evidence="2 3">
    <name type="scientific">Halotalea alkalilenta</name>
    <dbReference type="NCBI Taxonomy" id="376489"/>
    <lineage>
        <taxon>Bacteria</taxon>
        <taxon>Pseudomonadati</taxon>
        <taxon>Pseudomonadota</taxon>
        <taxon>Gammaproteobacteria</taxon>
        <taxon>Oceanospirillales</taxon>
        <taxon>Halomonadaceae</taxon>
        <taxon>Halotalea</taxon>
    </lineage>
</organism>